<dbReference type="GO" id="GO:0016020">
    <property type="term" value="C:membrane"/>
    <property type="evidence" value="ECO:0007669"/>
    <property type="project" value="UniProtKB-SubCell"/>
</dbReference>
<evidence type="ECO:0000256" key="9">
    <source>
        <dbReference type="ARBA" id="ARBA00023004"/>
    </source>
</evidence>
<dbReference type="InterPro" id="IPR001128">
    <property type="entry name" value="Cyt_P450"/>
</dbReference>
<dbReference type="EMBL" id="KZ668633">
    <property type="protein sequence ID" value="PPR87320.1"/>
    <property type="molecule type" value="Genomic_DNA"/>
</dbReference>
<dbReference type="InterPro" id="IPR036396">
    <property type="entry name" value="Cyt_P450_sf"/>
</dbReference>
<evidence type="ECO:0008006" key="17">
    <source>
        <dbReference type="Google" id="ProtNLM"/>
    </source>
</evidence>
<dbReference type="PANTHER" id="PTHR47944">
    <property type="entry name" value="CYTOCHROME P450 98A9"/>
    <property type="match status" value="1"/>
</dbReference>
<evidence type="ECO:0000256" key="6">
    <source>
        <dbReference type="ARBA" id="ARBA00022723"/>
    </source>
</evidence>
<keyword evidence="4 12" id="KW-0349">Heme</keyword>
<dbReference type="GO" id="GO:0005506">
    <property type="term" value="F:iron ion binding"/>
    <property type="evidence" value="ECO:0007669"/>
    <property type="project" value="InterPro"/>
</dbReference>
<evidence type="ECO:0000256" key="14">
    <source>
        <dbReference type="SAM" id="Phobius"/>
    </source>
</evidence>
<evidence type="ECO:0000256" key="1">
    <source>
        <dbReference type="ARBA" id="ARBA00001971"/>
    </source>
</evidence>
<keyword evidence="7 14" id="KW-1133">Transmembrane helix</keyword>
<dbReference type="GO" id="GO:0020037">
    <property type="term" value="F:heme binding"/>
    <property type="evidence" value="ECO:0007669"/>
    <property type="project" value="InterPro"/>
</dbReference>
<dbReference type="Pfam" id="PF00067">
    <property type="entry name" value="p450"/>
    <property type="match status" value="2"/>
</dbReference>
<evidence type="ECO:0000256" key="7">
    <source>
        <dbReference type="ARBA" id="ARBA00022989"/>
    </source>
</evidence>
<dbReference type="Proteomes" id="UP000239757">
    <property type="component" value="Unassembled WGS sequence"/>
</dbReference>
<gene>
    <name evidence="15" type="ORF">GOBAR_AA33370</name>
</gene>
<evidence type="ECO:0000256" key="2">
    <source>
        <dbReference type="ARBA" id="ARBA00004167"/>
    </source>
</evidence>
<dbReference type="OrthoDB" id="1103324at2759"/>
<dbReference type="PANTHER" id="PTHR47944:SF17">
    <property type="entry name" value="3,9-DIHYDROXYPTEROCARPAN 6A-MONOOXYGENASE"/>
    <property type="match status" value="1"/>
</dbReference>
<dbReference type="GO" id="GO:0016705">
    <property type="term" value="F:oxidoreductase activity, acting on paired donors, with incorporation or reduction of molecular oxygen"/>
    <property type="evidence" value="ECO:0007669"/>
    <property type="project" value="InterPro"/>
</dbReference>
<evidence type="ECO:0000256" key="10">
    <source>
        <dbReference type="ARBA" id="ARBA00023033"/>
    </source>
</evidence>
<name>A0A2P5W8A2_GOSBA</name>
<evidence type="ECO:0000256" key="8">
    <source>
        <dbReference type="ARBA" id="ARBA00023002"/>
    </source>
</evidence>
<evidence type="ECO:0000313" key="16">
    <source>
        <dbReference type="Proteomes" id="UP000239757"/>
    </source>
</evidence>
<evidence type="ECO:0000256" key="13">
    <source>
        <dbReference type="RuleBase" id="RU000461"/>
    </source>
</evidence>
<evidence type="ECO:0000256" key="5">
    <source>
        <dbReference type="ARBA" id="ARBA00022692"/>
    </source>
</evidence>
<dbReference type="PROSITE" id="PS00086">
    <property type="entry name" value="CYTOCHROME_P450"/>
    <property type="match status" value="1"/>
</dbReference>
<dbReference type="GO" id="GO:0004497">
    <property type="term" value="F:monooxygenase activity"/>
    <property type="evidence" value="ECO:0007669"/>
    <property type="project" value="UniProtKB-KW"/>
</dbReference>
<proteinExistence type="inferred from homology"/>
<comment type="similarity">
    <text evidence="3 13">Belongs to the cytochrome P450 family.</text>
</comment>
<dbReference type="SUPFAM" id="SSF48264">
    <property type="entry name" value="Cytochrome P450"/>
    <property type="match status" value="1"/>
</dbReference>
<organism evidence="15 16">
    <name type="scientific">Gossypium barbadense</name>
    <name type="common">Sea Island cotton</name>
    <name type="synonym">Hibiscus barbadensis</name>
    <dbReference type="NCBI Taxonomy" id="3634"/>
    <lineage>
        <taxon>Eukaryota</taxon>
        <taxon>Viridiplantae</taxon>
        <taxon>Streptophyta</taxon>
        <taxon>Embryophyta</taxon>
        <taxon>Tracheophyta</taxon>
        <taxon>Spermatophyta</taxon>
        <taxon>Magnoliopsida</taxon>
        <taxon>eudicotyledons</taxon>
        <taxon>Gunneridae</taxon>
        <taxon>Pentapetalae</taxon>
        <taxon>rosids</taxon>
        <taxon>malvids</taxon>
        <taxon>Malvales</taxon>
        <taxon>Malvaceae</taxon>
        <taxon>Malvoideae</taxon>
        <taxon>Gossypium</taxon>
    </lineage>
</organism>
<reference evidence="15 16" key="1">
    <citation type="submission" date="2015-01" db="EMBL/GenBank/DDBJ databases">
        <title>Genome of allotetraploid Gossypium barbadense reveals genomic plasticity and fiber elongation in cotton evolution.</title>
        <authorList>
            <person name="Chen X."/>
            <person name="Liu X."/>
            <person name="Zhao B."/>
            <person name="Zheng H."/>
            <person name="Hu Y."/>
            <person name="Lu G."/>
            <person name="Yang C."/>
            <person name="Chen J."/>
            <person name="Shan C."/>
            <person name="Zhang L."/>
            <person name="Zhou Y."/>
            <person name="Wang L."/>
            <person name="Guo W."/>
            <person name="Bai Y."/>
            <person name="Ruan J."/>
            <person name="Shangguan X."/>
            <person name="Mao Y."/>
            <person name="Jiang J."/>
            <person name="Zhu Y."/>
            <person name="Lei J."/>
            <person name="Kang H."/>
            <person name="Chen S."/>
            <person name="He X."/>
            <person name="Wang R."/>
            <person name="Wang Y."/>
            <person name="Chen J."/>
            <person name="Wang L."/>
            <person name="Yu S."/>
            <person name="Wang B."/>
            <person name="Wei J."/>
            <person name="Song S."/>
            <person name="Lu X."/>
            <person name="Gao Z."/>
            <person name="Gu W."/>
            <person name="Deng X."/>
            <person name="Ma D."/>
            <person name="Wang S."/>
            <person name="Liang W."/>
            <person name="Fang L."/>
            <person name="Cai C."/>
            <person name="Zhu X."/>
            <person name="Zhou B."/>
            <person name="Zhang Y."/>
            <person name="Chen Z."/>
            <person name="Xu S."/>
            <person name="Zhu R."/>
            <person name="Wang S."/>
            <person name="Zhang T."/>
            <person name="Zhao G."/>
        </authorList>
    </citation>
    <scope>NUCLEOTIDE SEQUENCE [LARGE SCALE GENOMIC DNA]</scope>
    <source>
        <strain evidence="16">cv. Xinhai21</strain>
        <tissue evidence="15">Leaf</tissue>
    </source>
</reference>
<evidence type="ECO:0000313" key="15">
    <source>
        <dbReference type="EMBL" id="PPR87320.1"/>
    </source>
</evidence>
<keyword evidence="10 13" id="KW-0503">Monooxygenase</keyword>
<dbReference type="PRINTS" id="PR00463">
    <property type="entry name" value="EP450I"/>
</dbReference>
<dbReference type="AlphaFoldDB" id="A0A2P5W8A2"/>
<dbReference type="InterPro" id="IPR017972">
    <property type="entry name" value="Cyt_P450_CS"/>
</dbReference>
<keyword evidence="8 13" id="KW-0560">Oxidoreductase</keyword>
<feature type="transmembrane region" description="Helical" evidence="14">
    <location>
        <begin position="6"/>
        <end position="25"/>
    </location>
</feature>
<accession>A0A2P5W8A2</accession>
<keyword evidence="5 14" id="KW-0812">Transmembrane</keyword>
<comment type="subcellular location">
    <subcellularLocation>
        <location evidence="2">Membrane</location>
        <topology evidence="2">Single-pass membrane protein</topology>
    </subcellularLocation>
</comment>
<feature type="binding site" description="axial binding residue" evidence="12">
    <location>
        <position position="368"/>
    </location>
    <ligand>
        <name>heme</name>
        <dbReference type="ChEBI" id="CHEBI:30413"/>
    </ligand>
    <ligandPart>
        <name>Fe</name>
        <dbReference type="ChEBI" id="CHEBI:18248"/>
    </ligandPart>
</feature>
<dbReference type="FunFam" id="1.10.630.10:FF:000126">
    <property type="entry name" value="Predicted protein"/>
    <property type="match status" value="1"/>
</dbReference>
<evidence type="ECO:0000256" key="3">
    <source>
        <dbReference type="ARBA" id="ARBA00010617"/>
    </source>
</evidence>
<evidence type="ECO:0000256" key="11">
    <source>
        <dbReference type="ARBA" id="ARBA00023136"/>
    </source>
</evidence>
<dbReference type="Gene3D" id="1.10.630.10">
    <property type="entry name" value="Cytochrome P450"/>
    <property type="match status" value="2"/>
</dbReference>
<comment type="cofactor">
    <cofactor evidence="1 12">
        <name>heme</name>
        <dbReference type="ChEBI" id="CHEBI:30413"/>
    </cofactor>
</comment>
<keyword evidence="11 14" id="KW-0472">Membrane</keyword>
<dbReference type="PRINTS" id="PR00385">
    <property type="entry name" value="P450"/>
</dbReference>
<sequence>MVDSQEYILLFLIWFITIFFLRAILSNSRGKKPHLPPTPRALPVIGHMHLLGPIPHQALNKLSDRFGPLVYFYIGSKPCLLVSSQETAKEVFKNHETTFLNRPKMVNLDYLTYGTADMAMAPYGPLWKYMKKLCMSELLGTRTLDQLLPVRREEMTRFVRLIQDKAKTGEALDVGVELMRLTNNIISRMLLSKRCSDKEDEANEVQTIVKEMNKLGTNFFGAGTDTSSVTIGWGIAELINHPNVMEKVQTEIDSVVGRNRILEESDISNLPYLQAIVKETLRLHPGGPLVVRESTEDCVIGGYEIPEGTRLFVNVWALGRDPNQWENPLEFLPERFLSEEWRQGKNQFLDVRGQHFSLLPFGSGRRSCPGASLALQAVPTVLGIMVQCFDWKVRDGANGTVNMEEKAGMTLLRAHPLVCHPVTRLSPFPAL</sequence>
<protein>
    <recommendedName>
        <fullName evidence="17">Cytochrome P450</fullName>
    </recommendedName>
</protein>
<evidence type="ECO:0000256" key="4">
    <source>
        <dbReference type="ARBA" id="ARBA00022617"/>
    </source>
</evidence>
<dbReference type="InterPro" id="IPR002401">
    <property type="entry name" value="Cyt_P450_E_grp-I"/>
</dbReference>
<evidence type="ECO:0000256" key="12">
    <source>
        <dbReference type="PIRSR" id="PIRSR602401-1"/>
    </source>
</evidence>
<keyword evidence="6 12" id="KW-0479">Metal-binding</keyword>
<keyword evidence="9 12" id="KW-0408">Iron</keyword>